<proteinExistence type="inferred from homology"/>
<dbReference type="EC" id="2.7.7.87" evidence="3 13"/>
<feature type="binding site" evidence="14">
    <location>
        <position position="121"/>
    </location>
    <ligand>
        <name>ATP</name>
        <dbReference type="ChEBI" id="CHEBI:30616"/>
    </ligand>
</feature>
<reference evidence="16" key="2">
    <citation type="submission" date="2023-03" db="EMBL/GenBank/DDBJ databases">
        <authorList>
            <person name="Zhang Z."/>
        </authorList>
    </citation>
    <scope>NUCLEOTIDE SEQUENCE</scope>
    <source>
        <strain evidence="16">DSA</strain>
    </source>
</reference>
<feature type="binding site" evidence="14">
    <location>
        <position position="242"/>
    </location>
    <ligand>
        <name>ATP</name>
        <dbReference type="ChEBI" id="CHEBI:30616"/>
    </ligand>
</feature>
<evidence type="ECO:0000256" key="1">
    <source>
        <dbReference type="ARBA" id="ARBA00004496"/>
    </source>
</evidence>
<dbReference type="GO" id="GO:0006450">
    <property type="term" value="P:regulation of translational fidelity"/>
    <property type="evidence" value="ECO:0007669"/>
    <property type="project" value="TreeGrafter"/>
</dbReference>
<name>A0AAW7ZAS9_9FIRM</name>
<dbReference type="InterPro" id="IPR050156">
    <property type="entry name" value="TC-AMP_synthase_SUA5"/>
</dbReference>
<dbReference type="PANTHER" id="PTHR17490:SF16">
    <property type="entry name" value="THREONYLCARBAMOYL-AMP SYNTHASE"/>
    <property type="match status" value="1"/>
</dbReference>
<feature type="binding site" evidence="14">
    <location>
        <position position="147"/>
    </location>
    <ligand>
        <name>ATP</name>
        <dbReference type="ChEBI" id="CHEBI:30616"/>
    </ligand>
</feature>
<evidence type="ECO:0000256" key="3">
    <source>
        <dbReference type="ARBA" id="ARBA00012584"/>
    </source>
</evidence>
<evidence type="ECO:0000256" key="13">
    <source>
        <dbReference type="PIRNR" id="PIRNR004930"/>
    </source>
</evidence>
<evidence type="ECO:0000313" key="16">
    <source>
        <dbReference type="EMBL" id="MDO7786818.1"/>
    </source>
</evidence>
<comment type="caution">
    <text evidence="16">The sequence shown here is derived from an EMBL/GenBank/DDBJ whole genome shotgun (WGS) entry which is preliminary data.</text>
</comment>
<evidence type="ECO:0000256" key="12">
    <source>
        <dbReference type="ARBA" id="ARBA00048366"/>
    </source>
</evidence>
<dbReference type="InterPro" id="IPR017945">
    <property type="entry name" value="DHBP_synth_RibB-like_a/b_dom"/>
</dbReference>
<dbReference type="PANTHER" id="PTHR17490">
    <property type="entry name" value="SUA5"/>
    <property type="match status" value="1"/>
</dbReference>
<dbReference type="GO" id="GO:0061710">
    <property type="term" value="F:L-threonylcarbamoyladenylate synthase"/>
    <property type="evidence" value="ECO:0007669"/>
    <property type="project" value="UniProtKB-EC"/>
</dbReference>
<dbReference type="NCBIfam" id="TIGR00057">
    <property type="entry name" value="L-threonylcarbamoyladenylate synthase"/>
    <property type="match status" value="1"/>
</dbReference>
<feature type="binding site" evidence="14">
    <location>
        <position position="40"/>
    </location>
    <ligand>
        <name>L-threonine</name>
        <dbReference type="ChEBI" id="CHEBI:57926"/>
    </ligand>
</feature>
<evidence type="ECO:0000256" key="2">
    <source>
        <dbReference type="ARBA" id="ARBA00007663"/>
    </source>
</evidence>
<evidence type="ECO:0000256" key="14">
    <source>
        <dbReference type="PIRSR" id="PIRSR004930-1"/>
    </source>
</evidence>
<evidence type="ECO:0000256" key="4">
    <source>
        <dbReference type="ARBA" id="ARBA00015492"/>
    </source>
</evidence>
<evidence type="ECO:0000256" key="8">
    <source>
        <dbReference type="ARBA" id="ARBA00022695"/>
    </source>
</evidence>
<dbReference type="Proteomes" id="UP001172911">
    <property type="component" value="Unassembled WGS sequence"/>
</dbReference>
<comment type="function">
    <text evidence="13">Required for the formation of a threonylcarbamoyl group on adenosine at position 37 (t(6)A37) in tRNAs that read codons beginning with adenine.</text>
</comment>
<reference evidence="16" key="1">
    <citation type="journal article" date="2023" name="J. Hazard. Mater.">
        <title>Anaerobic biodegradation of pyrene and benzo[a]pyrene by a new sulfate-reducing Desulforamulus aquiferis strain DSA.</title>
        <authorList>
            <person name="Zhang Z."/>
            <person name="Sun J."/>
            <person name="Gong X."/>
            <person name="Wang C."/>
            <person name="Wang H."/>
        </authorList>
    </citation>
    <scope>NUCLEOTIDE SEQUENCE</scope>
    <source>
        <strain evidence="16">DSA</strain>
    </source>
</reference>
<keyword evidence="5 13" id="KW-0963">Cytoplasm</keyword>
<feature type="binding site" evidence="14">
    <location>
        <position position="199"/>
    </location>
    <ligand>
        <name>ATP</name>
        <dbReference type="ChEBI" id="CHEBI:30616"/>
    </ligand>
</feature>
<dbReference type="GO" id="GO:0003725">
    <property type="term" value="F:double-stranded RNA binding"/>
    <property type="evidence" value="ECO:0007669"/>
    <property type="project" value="UniProtKB-UniRule"/>
</dbReference>
<feature type="binding site" evidence="14">
    <location>
        <position position="185"/>
    </location>
    <ligand>
        <name>L-threonine</name>
        <dbReference type="ChEBI" id="CHEBI:57926"/>
    </ligand>
</feature>
<feature type="domain" description="YrdC-like" evidence="15">
    <location>
        <begin position="18"/>
        <end position="203"/>
    </location>
</feature>
<dbReference type="InterPro" id="IPR005145">
    <property type="entry name" value="Sua5_C"/>
</dbReference>
<feature type="binding site" evidence="14">
    <location>
        <position position="67"/>
    </location>
    <ligand>
        <name>ATP</name>
        <dbReference type="ChEBI" id="CHEBI:30616"/>
    </ligand>
</feature>
<dbReference type="AlphaFoldDB" id="A0AAW7ZAS9"/>
<evidence type="ECO:0000259" key="15">
    <source>
        <dbReference type="PROSITE" id="PS51163"/>
    </source>
</evidence>
<evidence type="ECO:0000256" key="6">
    <source>
        <dbReference type="ARBA" id="ARBA00022679"/>
    </source>
</evidence>
<comment type="subcellular location">
    <subcellularLocation>
        <location evidence="1 13">Cytoplasm</location>
    </subcellularLocation>
</comment>
<feature type="binding site" evidence="14">
    <location>
        <position position="63"/>
    </location>
    <ligand>
        <name>ATP</name>
        <dbReference type="ChEBI" id="CHEBI:30616"/>
    </ligand>
</feature>
<dbReference type="InterPro" id="IPR006070">
    <property type="entry name" value="Sua5-like_dom"/>
</dbReference>
<dbReference type="FunFam" id="3.90.870.10:FF:000008">
    <property type="entry name" value="Threonylcarbamoyl-AMP synthase"/>
    <property type="match status" value="1"/>
</dbReference>
<feature type="binding site" evidence="14">
    <location>
        <position position="145"/>
    </location>
    <ligand>
        <name>L-threonine</name>
        <dbReference type="ChEBI" id="CHEBI:57926"/>
    </ligand>
</feature>
<dbReference type="GO" id="GO:0005737">
    <property type="term" value="C:cytoplasm"/>
    <property type="evidence" value="ECO:0007669"/>
    <property type="project" value="UniProtKB-SubCell"/>
</dbReference>
<dbReference type="Gene3D" id="3.40.50.11030">
    <property type="entry name" value="Threonylcarbamoyl-AMP synthase, C-terminal domain"/>
    <property type="match status" value="1"/>
</dbReference>
<keyword evidence="8 13" id="KW-0548">Nucleotidyltransferase</keyword>
<dbReference type="Pfam" id="PF03481">
    <property type="entry name" value="Sua5_C"/>
    <property type="match status" value="1"/>
</dbReference>
<evidence type="ECO:0000256" key="5">
    <source>
        <dbReference type="ARBA" id="ARBA00022490"/>
    </source>
</evidence>
<feature type="binding site" evidence="14">
    <location>
        <position position="72"/>
    </location>
    <ligand>
        <name>L-threonine</name>
        <dbReference type="ChEBI" id="CHEBI:57926"/>
    </ligand>
</feature>
<dbReference type="InterPro" id="IPR038385">
    <property type="entry name" value="Sua5/YwlC_C"/>
</dbReference>
<accession>A0AAW7ZAS9</accession>
<dbReference type="GO" id="GO:0000049">
    <property type="term" value="F:tRNA binding"/>
    <property type="evidence" value="ECO:0007669"/>
    <property type="project" value="TreeGrafter"/>
</dbReference>
<dbReference type="EMBL" id="JARPTC010000008">
    <property type="protein sequence ID" value="MDO7786818.1"/>
    <property type="molecule type" value="Genomic_DNA"/>
</dbReference>
<protein>
    <recommendedName>
        <fullName evidence="4 13">Threonylcarbamoyl-AMP synthase</fullName>
        <shortName evidence="13">TC-AMP synthase</shortName>
        <ecNumber evidence="3 13">2.7.7.87</ecNumber>
    </recommendedName>
    <alternativeName>
        <fullName evidence="11 13">L-threonylcarbamoyladenylate synthase</fullName>
    </alternativeName>
</protein>
<keyword evidence="6 13" id="KW-0808">Transferase</keyword>
<sequence>METKATTIRKVSPTRPEPEIISWAADILTKGGLVAFPTETVYGLGANGLDPNSVAGIYGAKGRPSDNPLILHVSHPDQVDKLSTLNKIAKQLMEKFWPGPLTLVLPKKPGIPAEVTGGLDTVAVRMPNHPVALALIGAAGVPVAAPSANRSGRPSPTTAEHVHTDLAGRIDAILDGGQAGMGVESTVLDLTSEIPIILRPGGVTFEQLQEFLDSVTIDPSVLGERLPENMAPRSPGMKYLHYAPSASLLLFEGKGEGKLRLITERAEKLMGQGLRVGILATEENAGRYPGEAIVLELGSSLSPEAAASVLFGRLRDFDRLKVDVILAEGLETRGMGLAVMNRLRRAAREVIGCS</sequence>
<dbReference type="GO" id="GO:0008033">
    <property type="term" value="P:tRNA processing"/>
    <property type="evidence" value="ECO:0007669"/>
    <property type="project" value="UniProtKB-KW"/>
</dbReference>
<evidence type="ECO:0000256" key="10">
    <source>
        <dbReference type="ARBA" id="ARBA00022840"/>
    </source>
</evidence>
<dbReference type="RefSeq" id="WP_304541936.1">
    <property type="nucleotide sequence ID" value="NZ_JARPTC010000008.1"/>
</dbReference>
<evidence type="ECO:0000313" key="17">
    <source>
        <dbReference type="Proteomes" id="UP001172911"/>
    </source>
</evidence>
<gene>
    <name evidence="16" type="ORF">P6N53_06235</name>
</gene>
<dbReference type="SUPFAM" id="SSF55821">
    <property type="entry name" value="YrdC/RibB"/>
    <property type="match status" value="1"/>
</dbReference>
<dbReference type="Pfam" id="PF01300">
    <property type="entry name" value="Sua5_yciO_yrdC"/>
    <property type="match status" value="1"/>
</dbReference>
<dbReference type="Gene3D" id="3.90.870.10">
    <property type="entry name" value="DHBP synthase"/>
    <property type="match status" value="1"/>
</dbReference>
<keyword evidence="9 13" id="KW-0547">Nucleotide-binding</keyword>
<keyword evidence="17" id="KW-1185">Reference proteome</keyword>
<comment type="similarity">
    <text evidence="2 13">Belongs to the SUA5 family.</text>
</comment>
<dbReference type="PROSITE" id="PS51163">
    <property type="entry name" value="YRDC"/>
    <property type="match status" value="1"/>
</dbReference>
<feature type="binding site" evidence="14">
    <location>
        <position position="155"/>
    </location>
    <ligand>
        <name>ATP</name>
        <dbReference type="ChEBI" id="CHEBI:30616"/>
    </ligand>
</feature>
<comment type="catalytic activity">
    <reaction evidence="12 13">
        <text>L-threonine + hydrogencarbonate + ATP = L-threonylcarbamoyladenylate + diphosphate + H2O</text>
        <dbReference type="Rhea" id="RHEA:36407"/>
        <dbReference type="ChEBI" id="CHEBI:15377"/>
        <dbReference type="ChEBI" id="CHEBI:17544"/>
        <dbReference type="ChEBI" id="CHEBI:30616"/>
        <dbReference type="ChEBI" id="CHEBI:33019"/>
        <dbReference type="ChEBI" id="CHEBI:57926"/>
        <dbReference type="ChEBI" id="CHEBI:73682"/>
        <dbReference type="EC" id="2.7.7.87"/>
    </reaction>
</comment>
<dbReference type="InterPro" id="IPR010923">
    <property type="entry name" value="T(6)A37_SUA5"/>
</dbReference>
<dbReference type="PIRSF" id="PIRSF004930">
    <property type="entry name" value="Tln_factor_SUA5"/>
    <property type="match status" value="1"/>
</dbReference>
<keyword evidence="10 13" id="KW-0067">ATP-binding</keyword>
<keyword evidence="7 13" id="KW-0819">tRNA processing</keyword>
<evidence type="ECO:0000256" key="7">
    <source>
        <dbReference type="ARBA" id="ARBA00022694"/>
    </source>
</evidence>
<evidence type="ECO:0000256" key="11">
    <source>
        <dbReference type="ARBA" id="ARBA00029774"/>
    </source>
</evidence>
<dbReference type="GO" id="GO:0005524">
    <property type="term" value="F:ATP binding"/>
    <property type="evidence" value="ECO:0007669"/>
    <property type="project" value="UniProtKB-UniRule"/>
</dbReference>
<organism evidence="16 17">
    <name type="scientific">Desulforamulus aquiferis</name>
    <dbReference type="NCBI Taxonomy" id="1397668"/>
    <lineage>
        <taxon>Bacteria</taxon>
        <taxon>Bacillati</taxon>
        <taxon>Bacillota</taxon>
        <taxon>Clostridia</taxon>
        <taxon>Eubacteriales</taxon>
        <taxon>Peptococcaceae</taxon>
        <taxon>Desulforamulus</taxon>
    </lineage>
</organism>
<evidence type="ECO:0000256" key="9">
    <source>
        <dbReference type="ARBA" id="ARBA00022741"/>
    </source>
</evidence>
<feature type="binding site" evidence="14">
    <location>
        <position position="125"/>
    </location>
    <ligand>
        <name>L-threonine</name>
        <dbReference type="ChEBI" id="CHEBI:57926"/>
    </ligand>
</feature>